<dbReference type="Pfam" id="PF01790">
    <property type="entry name" value="LGT"/>
    <property type="match status" value="1"/>
</dbReference>
<dbReference type="GO" id="GO:0030313">
    <property type="term" value="C:cell envelope"/>
    <property type="evidence" value="ECO:0007669"/>
    <property type="project" value="UniProtKB-SubCell"/>
</dbReference>
<keyword evidence="4" id="KW-0676">Redox-active center</keyword>
<dbReference type="GO" id="GO:0042158">
    <property type="term" value="P:lipoprotein biosynthetic process"/>
    <property type="evidence" value="ECO:0007669"/>
    <property type="project" value="InterPro"/>
</dbReference>
<protein>
    <submittedName>
        <fullName evidence="7">Thiol-disulfide isomerase or thioredoxin</fullName>
    </submittedName>
</protein>
<dbReference type="InterPro" id="IPR013766">
    <property type="entry name" value="Thioredoxin_domain"/>
</dbReference>
<keyword evidence="8" id="KW-1185">Reference proteome</keyword>
<sequence length="270" mass="29290">MLSVNLGPLSLPLAQLLLISAFIIALMVGAITGRKEGIPIAGTLSDIFLVSLVAARIGFVIQYFEHYQENLWGIIDIRDGGFHVIAGLLGALALTIWKLWRHPKIRRPLAIAAASGLLTWGSVSLLVTLMESSSRGIPEATFTLLDGTPVALAEVADNKPMVVNLWASWCPPCIREMPVLEQAQQNNPDVIFVFVNQGEQPETITQFMDQHKLSLQNVLTDTSASLGRTTGSQALPTTLFYDANGQQVDAHLGELSYATLAHNLSSFDTD</sequence>
<dbReference type="STRING" id="564117.SAMN05216369_2393"/>
<evidence type="ECO:0000256" key="4">
    <source>
        <dbReference type="ARBA" id="ARBA00023284"/>
    </source>
</evidence>
<dbReference type="GO" id="GO:0016491">
    <property type="term" value="F:oxidoreductase activity"/>
    <property type="evidence" value="ECO:0007669"/>
    <property type="project" value="InterPro"/>
</dbReference>
<comment type="subcellular location">
    <subcellularLocation>
        <location evidence="1">Cell envelope</location>
    </subcellularLocation>
</comment>
<feature type="transmembrane region" description="Helical" evidence="5">
    <location>
        <begin position="80"/>
        <end position="97"/>
    </location>
</feature>
<dbReference type="EMBL" id="FRAQ01000002">
    <property type="protein sequence ID" value="SHK59941.1"/>
    <property type="molecule type" value="Genomic_DNA"/>
</dbReference>
<accession>A0A1M6TSL6</accession>
<dbReference type="Proteomes" id="UP000184497">
    <property type="component" value="Unassembled WGS sequence"/>
</dbReference>
<dbReference type="InterPro" id="IPR036249">
    <property type="entry name" value="Thioredoxin-like_sf"/>
</dbReference>
<dbReference type="Pfam" id="PF08534">
    <property type="entry name" value="Redoxin"/>
    <property type="match status" value="1"/>
</dbReference>
<evidence type="ECO:0000256" key="2">
    <source>
        <dbReference type="ARBA" id="ARBA00022748"/>
    </source>
</evidence>
<evidence type="ECO:0000256" key="1">
    <source>
        <dbReference type="ARBA" id="ARBA00004196"/>
    </source>
</evidence>
<dbReference type="Gene3D" id="3.40.30.10">
    <property type="entry name" value="Glutaredoxin"/>
    <property type="match status" value="1"/>
</dbReference>
<feature type="transmembrane region" description="Helical" evidence="5">
    <location>
        <begin position="12"/>
        <end position="32"/>
    </location>
</feature>
<feature type="transmembrane region" description="Helical" evidence="5">
    <location>
        <begin position="44"/>
        <end position="64"/>
    </location>
</feature>
<dbReference type="CDD" id="cd02966">
    <property type="entry name" value="TlpA_like_family"/>
    <property type="match status" value="1"/>
</dbReference>
<keyword evidence="7" id="KW-0413">Isomerase</keyword>
<keyword evidence="5" id="KW-0472">Membrane</keyword>
<dbReference type="GO" id="GO:0008961">
    <property type="term" value="F:phosphatidylglycerol-prolipoprotein diacylglyceryl transferase activity"/>
    <property type="evidence" value="ECO:0007669"/>
    <property type="project" value="InterPro"/>
</dbReference>
<organism evidence="7 8">
    <name type="scientific">Marinobacter antarcticus</name>
    <dbReference type="NCBI Taxonomy" id="564117"/>
    <lineage>
        <taxon>Bacteria</taxon>
        <taxon>Pseudomonadati</taxon>
        <taxon>Pseudomonadota</taxon>
        <taxon>Gammaproteobacteria</taxon>
        <taxon>Pseudomonadales</taxon>
        <taxon>Marinobacteraceae</taxon>
        <taxon>Marinobacter</taxon>
    </lineage>
</organism>
<evidence type="ECO:0000313" key="7">
    <source>
        <dbReference type="EMBL" id="SHK59941.1"/>
    </source>
</evidence>
<feature type="domain" description="Thioredoxin" evidence="6">
    <location>
        <begin position="131"/>
        <end position="269"/>
    </location>
</feature>
<keyword evidence="3" id="KW-1015">Disulfide bond</keyword>
<evidence type="ECO:0000259" key="6">
    <source>
        <dbReference type="PROSITE" id="PS51352"/>
    </source>
</evidence>
<feature type="transmembrane region" description="Helical" evidence="5">
    <location>
        <begin position="109"/>
        <end position="130"/>
    </location>
</feature>
<dbReference type="PROSITE" id="PS51352">
    <property type="entry name" value="THIOREDOXIN_2"/>
    <property type="match status" value="1"/>
</dbReference>
<keyword evidence="5" id="KW-1133">Transmembrane helix</keyword>
<dbReference type="InterPro" id="IPR013740">
    <property type="entry name" value="Redoxin"/>
</dbReference>
<dbReference type="GO" id="GO:0017004">
    <property type="term" value="P:cytochrome complex assembly"/>
    <property type="evidence" value="ECO:0007669"/>
    <property type="project" value="UniProtKB-KW"/>
</dbReference>
<dbReference type="AlphaFoldDB" id="A0A1M6TSL6"/>
<dbReference type="GO" id="GO:0005886">
    <property type="term" value="C:plasma membrane"/>
    <property type="evidence" value="ECO:0007669"/>
    <property type="project" value="InterPro"/>
</dbReference>
<name>A0A1M6TSL6_9GAMM</name>
<proteinExistence type="predicted"/>
<dbReference type="InterPro" id="IPR001640">
    <property type="entry name" value="Lgt"/>
</dbReference>
<evidence type="ECO:0000313" key="8">
    <source>
        <dbReference type="Proteomes" id="UP000184497"/>
    </source>
</evidence>
<gene>
    <name evidence="7" type="ORF">SAMN05216369_2393</name>
</gene>
<keyword evidence="5" id="KW-0812">Transmembrane</keyword>
<dbReference type="GO" id="GO:0016853">
    <property type="term" value="F:isomerase activity"/>
    <property type="evidence" value="ECO:0007669"/>
    <property type="project" value="UniProtKB-KW"/>
</dbReference>
<dbReference type="InterPro" id="IPR050553">
    <property type="entry name" value="Thioredoxin_ResA/DsbE_sf"/>
</dbReference>
<dbReference type="PANTHER" id="PTHR42852">
    <property type="entry name" value="THIOL:DISULFIDE INTERCHANGE PROTEIN DSBE"/>
    <property type="match status" value="1"/>
</dbReference>
<dbReference type="RefSeq" id="WP_072797987.1">
    <property type="nucleotide sequence ID" value="NZ_FRAQ01000002.1"/>
</dbReference>
<dbReference type="OrthoDB" id="9799347at2"/>
<evidence type="ECO:0000256" key="5">
    <source>
        <dbReference type="SAM" id="Phobius"/>
    </source>
</evidence>
<keyword evidence="2" id="KW-0201">Cytochrome c-type biogenesis</keyword>
<reference evidence="8" key="1">
    <citation type="submission" date="2016-11" db="EMBL/GenBank/DDBJ databases">
        <authorList>
            <person name="Varghese N."/>
            <person name="Submissions S."/>
        </authorList>
    </citation>
    <scope>NUCLEOTIDE SEQUENCE [LARGE SCALE GENOMIC DNA]</scope>
    <source>
        <strain evidence="8">CGMCC 1.10835</strain>
    </source>
</reference>
<dbReference type="SUPFAM" id="SSF52833">
    <property type="entry name" value="Thioredoxin-like"/>
    <property type="match status" value="1"/>
</dbReference>
<dbReference type="PANTHER" id="PTHR42852:SF6">
    <property type="entry name" value="THIOL:DISULFIDE INTERCHANGE PROTEIN DSBE"/>
    <property type="match status" value="1"/>
</dbReference>
<evidence type="ECO:0000256" key="3">
    <source>
        <dbReference type="ARBA" id="ARBA00023157"/>
    </source>
</evidence>